<accession>A0A2T6BEE1</accession>
<dbReference type="EMBL" id="QBKS01000002">
    <property type="protein sequence ID" value="PTX54430.1"/>
    <property type="molecule type" value="Genomic_DNA"/>
</dbReference>
<organism evidence="1 2">
    <name type="scientific">Litoreibacter ponti</name>
    <dbReference type="NCBI Taxonomy" id="1510457"/>
    <lineage>
        <taxon>Bacteria</taxon>
        <taxon>Pseudomonadati</taxon>
        <taxon>Pseudomonadota</taxon>
        <taxon>Alphaproteobacteria</taxon>
        <taxon>Rhodobacterales</taxon>
        <taxon>Roseobacteraceae</taxon>
        <taxon>Litoreibacter</taxon>
    </lineage>
</organism>
<dbReference type="Proteomes" id="UP000243978">
    <property type="component" value="Unassembled WGS sequence"/>
</dbReference>
<keyword evidence="2" id="KW-1185">Reference proteome</keyword>
<evidence type="ECO:0000313" key="1">
    <source>
        <dbReference type="EMBL" id="PTX54430.1"/>
    </source>
</evidence>
<proteinExistence type="predicted"/>
<dbReference type="AlphaFoldDB" id="A0A2T6BEE1"/>
<protein>
    <submittedName>
        <fullName evidence="1">Uncharacterized protein</fullName>
    </submittedName>
</protein>
<comment type="caution">
    <text evidence="1">The sequence shown here is derived from an EMBL/GenBank/DDBJ whole genome shotgun (WGS) entry which is preliminary data.</text>
</comment>
<dbReference type="RefSeq" id="WP_158269995.1">
    <property type="nucleotide sequence ID" value="NZ_QBKS01000002.1"/>
</dbReference>
<evidence type="ECO:0000313" key="2">
    <source>
        <dbReference type="Proteomes" id="UP000243978"/>
    </source>
</evidence>
<name>A0A2T6BEE1_9RHOB</name>
<reference evidence="1 2" key="1">
    <citation type="submission" date="2018-04" db="EMBL/GenBank/DDBJ databases">
        <title>Genomic Encyclopedia of Archaeal and Bacterial Type Strains, Phase II (KMG-II): from individual species to whole genera.</title>
        <authorList>
            <person name="Goeker M."/>
        </authorList>
    </citation>
    <scope>NUCLEOTIDE SEQUENCE [LARGE SCALE GENOMIC DNA]</scope>
    <source>
        <strain evidence="1 2">DSM 100977</strain>
    </source>
</reference>
<gene>
    <name evidence="1" type="ORF">C8N43_3245</name>
</gene>
<sequence length="46" mass="4785">MRKLITLVLMGAAFYGGLQVERVLSEGRCQAGGGTYLGGLCRGIAP</sequence>